<comment type="caution">
    <text evidence="2">The sequence shown here is derived from an EMBL/GenBank/DDBJ whole genome shotgun (WGS) entry which is preliminary data.</text>
</comment>
<dbReference type="EMBL" id="QKYT01000156">
    <property type="protein sequence ID" value="RIA91301.1"/>
    <property type="molecule type" value="Genomic_DNA"/>
</dbReference>
<dbReference type="SUPFAM" id="SSF81296">
    <property type="entry name" value="E set domains"/>
    <property type="match status" value="1"/>
</dbReference>
<dbReference type="Gene3D" id="2.60.40.640">
    <property type="match status" value="1"/>
</dbReference>
<keyword evidence="3" id="KW-1185">Reference proteome</keyword>
<dbReference type="InterPro" id="IPR011021">
    <property type="entry name" value="Arrestin-like_N"/>
</dbReference>
<sequence length="254" mass="29363">MAYVAASTPHPNDYIKSDRHIYFSFHPEKSSFLSGYLGINTTTISGSLLVRFSPAVKAIEINLYFIGREKVEWIDLLKVKNEKILVEKHETLWKTTNPIGYELITDLTLPFEFQVPSDAIESFNSNYGSIQYTLKAEVDKQNNKKTWTEVIVPIWRWTRPSNEELKPLIIKSKGEIVHGKDIIMTQNGPDNIFEVNVIINIPNEVLPTYQTNYMKIVNEVQIKVIFEMSNIYVLITKEIVIGRNYNTEFDLKIN</sequence>
<dbReference type="Proteomes" id="UP000265703">
    <property type="component" value="Unassembled WGS sequence"/>
</dbReference>
<proteinExistence type="predicted"/>
<dbReference type="InterPro" id="IPR014752">
    <property type="entry name" value="Arrestin-like_C"/>
</dbReference>
<evidence type="ECO:0000259" key="1">
    <source>
        <dbReference type="Pfam" id="PF00339"/>
    </source>
</evidence>
<organism evidence="2 3">
    <name type="scientific">Glomus cerebriforme</name>
    <dbReference type="NCBI Taxonomy" id="658196"/>
    <lineage>
        <taxon>Eukaryota</taxon>
        <taxon>Fungi</taxon>
        <taxon>Fungi incertae sedis</taxon>
        <taxon>Mucoromycota</taxon>
        <taxon>Glomeromycotina</taxon>
        <taxon>Glomeromycetes</taxon>
        <taxon>Glomerales</taxon>
        <taxon>Glomeraceae</taxon>
        <taxon>Glomus</taxon>
    </lineage>
</organism>
<dbReference type="InterPro" id="IPR014756">
    <property type="entry name" value="Ig_E-set"/>
</dbReference>
<dbReference type="OrthoDB" id="2333384at2759"/>
<dbReference type="AlphaFoldDB" id="A0A397T8B4"/>
<accession>A0A397T8B4</accession>
<evidence type="ECO:0000313" key="3">
    <source>
        <dbReference type="Proteomes" id="UP000265703"/>
    </source>
</evidence>
<dbReference type="Pfam" id="PF00339">
    <property type="entry name" value="Arrestin_N"/>
    <property type="match status" value="1"/>
</dbReference>
<gene>
    <name evidence="2" type="ORF">C1645_805256</name>
</gene>
<protein>
    <recommendedName>
        <fullName evidence="1">Arrestin-like N-terminal domain-containing protein</fullName>
    </recommendedName>
</protein>
<evidence type="ECO:0000313" key="2">
    <source>
        <dbReference type="EMBL" id="RIA91301.1"/>
    </source>
</evidence>
<reference evidence="2 3" key="1">
    <citation type="submission" date="2018-06" db="EMBL/GenBank/DDBJ databases">
        <title>Comparative genomics reveals the genomic features of Rhizophagus irregularis, R. cerebriforme, R. diaphanum and Gigaspora rosea, and their symbiotic lifestyle signature.</title>
        <authorList>
            <person name="Morin E."/>
            <person name="San Clemente H."/>
            <person name="Chen E.C.H."/>
            <person name="De La Providencia I."/>
            <person name="Hainaut M."/>
            <person name="Kuo A."/>
            <person name="Kohler A."/>
            <person name="Murat C."/>
            <person name="Tang N."/>
            <person name="Roy S."/>
            <person name="Loubradou J."/>
            <person name="Henrissat B."/>
            <person name="Grigoriev I.V."/>
            <person name="Corradi N."/>
            <person name="Roux C."/>
            <person name="Martin F.M."/>
        </authorList>
    </citation>
    <scope>NUCLEOTIDE SEQUENCE [LARGE SCALE GENOMIC DNA]</scope>
    <source>
        <strain evidence="2 3">DAOM 227022</strain>
    </source>
</reference>
<feature type="domain" description="Arrestin-like N-terminal" evidence="1">
    <location>
        <begin position="42"/>
        <end position="145"/>
    </location>
</feature>
<name>A0A397T8B4_9GLOM</name>